<sequence length="150" mass="16549">MASKKGIYIPIKPISATSPSQQPFYAPCLNLSYFESPGIAGLGWIGPMRSEDGGDFHEYKRAGAAGQMINPSRRKGFGAEALKMVVDYGLNVLELAKVKIGTTLSNMTMARLVEARFKMEAEAEEIGDRFGSDLLSRIGKERWGHYLEEE</sequence>
<name>B8M9L4_TALSN</name>
<gene>
    <name evidence="1" type="ORF">TSTA_117880</name>
</gene>
<reference evidence="2" key="1">
    <citation type="journal article" date="2015" name="Genome Announc.">
        <title>Genome sequence of the AIDS-associated pathogen Penicillium marneffei (ATCC18224) and its near taxonomic relative Talaromyces stipitatus (ATCC10500).</title>
        <authorList>
            <person name="Nierman W.C."/>
            <person name="Fedorova-Abrams N.D."/>
            <person name="Andrianopoulos A."/>
        </authorList>
    </citation>
    <scope>NUCLEOTIDE SEQUENCE [LARGE SCALE GENOMIC DNA]</scope>
    <source>
        <strain evidence="2">ATCC 10500 / CBS 375.48 / QM 6759 / NRRL 1006</strain>
    </source>
</reference>
<dbReference type="HOGENOM" id="CLU_1741793_0_0_1"/>
<protein>
    <recommendedName>
        <fullName evidence="3">N-acetyltransferase domain-containing protein</fullName>
    </recommendedName>
</protein>
<dbReference type="InterPro" id="IPR016181">
    <property type="entry name" value="Acyl_CoA_acyltransferase"/>
</dbReference>
<evidence type="ECO:0000313" key="1">
    <source>
        <dbReference type="EMBL" id="EED18016.1"/>
    </source>
</evidence>
<dbReference type="RefSeq" id="XP_002482008.1">
    <property type="nucleotide sequence ID" value="XM_002481963.1"/>
</dbReference>
<dbReference type="Gene3D" id="3.40.630.30">
    <property type="match status" value="1"/>
</dbReference>
<dbReference type="SUPFAM" id="SSF55729">
    <property type="entry name" value="Acyl-CoA N-acyltransferases (Nat)"/>
    <property type="match status" value="1"/>
</dbReference>
<dbReference type="Proteomes" id="UP000001745">
    <property type="component" value="Unassembled WGS sequence"/>
</dbReference>
<dbReference type="OrthoDB" id="64477at2759"/>
<dbReference type="GeneID" id="8105846"/>
<dbReference type="EMBL" id="EQ962655">
    <property type="protein sequence ID" value="EED18016.1"/>
    <property type="molecule type" value="Genomic_DNA"/>
</dbReference>
<dbReference type="InParanoid" id="B8M9L4"/>
<accession>B8M9L4</accession>
<evidence type="ECO:0008006" key="3">
    <source>
        <dbReference type="Google" id="ProtNLM"/>
    </source>
</evidence>
<organism evidence="1 2">
    <name type="scientific">Talaromyces stipitatus (strain ATCC 10500 / CBS 375.48 / QM 6759 / NRRL 1006)</name>
    <name type="common">Penicillium stipitatum</name>
    <dbReference type="NCBI Taxonomy" id="441959"/>
    <lineage>
        <taxon>Eukaryota</taxon>
        <taxon>Fungi</taxon>
        <taxon>Dikarya</taxon>
        <taxon>Ascomycota</taxon>
        <taxon>Pezizomycotina</taxon>
        <taxon>Eurotiomycetes</taxon>
        <taxon>Eurotiomycetidae</taxon>
        <taxon>Eurotiales</taxon>
        <taxon>Trichocomaceae</taxon>
        <taxon>Talaromyces</taxon>
        <taxon>Talaromyces sect. Talaromyces</taxon>
    </lineage>
</organism>
<dbReference type="AlphaFoldDB" id="B8M9L4"/>
<dbReference type="PhylomeDB" id="B8M9L4"/>
<keyword evidence="2" id="KW-1185">Reference proteome</keyword>
<evidence type="ECO:0000313" key="2">
    <source>
        <dbReference type="Proteomes" id="UP000001745"/>
    </source>
</evidence>
<dbReference type="VEuPathDB" id="FungiDB:TSTA_117880"/>
<proteinExistence type="predicted"/>